<evidence type="ECO:0000313" key="3">
    <source>
        <dbReference type="Proteomes" id="UP000887565"/>
    </source>
</evidence>
<keyword evidence="1" id="KW-0813">Transport</keyword>
<dbReference type="WBParaSite" id="nRc.2.0.1.t20748-RA">
    <property type="protein sequence ID" value="nRc.2.0.1.t20748-RA"/>
    <property type="gene ID" value="nRc.2.0.1.g20748"/>
</dbReference>
<reference evidence="4" key="1">
    <citation type="submission" date="2022-11" db="UniProtKB">
        <authorList>
            <consortium name="WormBaseParasite"/>
        </authorList>
    </citation>
    <scope>IDENTIFICATION</scope>
</reference>
<dbReference type="Proteomes" id="UP000887565">
    <property type="component" value="Unplaced"/>
</dbReference>
<keyword evidence="3" id="KW-1185">Reference proteome</keyword>
<dbReference type="GO" id="GO:0005524">
    <property type="term" value="F:ATP binding"/>
    <property type="evidence" value="ECO:0007669"/>
    <property type="project" value="InterPro"/>
</dbReference>
<evidence type="ECO:0000256" key="1">
    <source>
        <dbReference type="ARBA" id="ARBA00022448"/>
    </source>
</evidence>
<proteinExistence type="predicted"/>
<dbReference type="InterPro" id="IPR020003">
    <property type="entry name" value="ATPase_a/bsu_AS"/>
</dbReference>
<evidence type="ECO:0000313" key="4">
    <source>
        <dbReference type="WBParaSite" id="nRc.2.0.1.t20748-RA"/>
    </source>
</evidence>
<keyword evidence="2" id="KW-0406">Ion transport</keyword>
<protein>
    <submittedName>
        <fullName evidence="4">Uncharacterized protein</fullName>
    </submittedName>
</protein>
<organism evidence="3 4">
    <name type="scientific">Romanomermis culicivorax</name>
    <name type="common">Nematode worm</name>
    <dbReference type="NCBI Taxonomy" id="13658"/>
    <lineage>
        <taxon>Eukaryota</taxon>
        <taxon>Metazoa</taxon>
        <taxon>Ecdysozoa</taxon>
        <taxon>Nematoda</taxon>
        <taxon>Enoplea</taxon>
        <taxon>Dorylaimia</taxon>
        <taxon>Mermithida</taxon>
        <taxon>Mermithoidea</taxon>
        <taxon>Mermithidae</taxon>
        <taxon>Romanomermis</taxon>
    </lineage>
</organism>
<dbReference type="PROSITE" id="PS00152">
    <property type="entry name" value="ATPASE_ALPHA_BETA"/>
    <property type="match status" value="1"/>
</dbReference>
<dbReference type="AlphaFoldDB" id="A0A915J4J9"/>
<evidence type="ECO:0000256" key="2">
    <source>
        <dbReference type="ARBA" id="ARBA00023065"/>
    </source>
</evidence>
<name>A0A915J4J9_ROMCU</name>
<accession>A0A915J4J9</accession>
<sequence length="106" mass="11960">MKTILCKRYEIVSNNFSLAITYDWDRNHLGIGNASLNMQPSFADEISNRVENDAEFPESFLTLSAVRPKINFLTLRFGTYPSLNVNLSLSKSAAINLLSCKESLIR</sequence>